<dbReference type="Proteomes" id="UP001107558">
    <property type="component" value="Chromosome 2"/>
</dbReference>
<evidence type="ECO:0000256" key="3">
    <source>
        <dbReference type="ARBA" id="ARBA00022723"/>
    </source>
</evidence>
<proteinExistence type="predicted"/>
<comment type="caution">
    <text evidence="12">The sequence shown here is derived from an EMBL/GenBank/DDBJ whole genome shotgun (WGS) entry which is preliminary data.</text>
</comment>
<reference evidence="12" key="1">
    <citation type="submission" date="2021-03" db="EMBL/GenBank/DDBJ databases">
        <title>Chromosome level genome of the anhydrobiotic midge Polypedilum vanderplanki.</title>
        <authorList>
            <person name="Yoshida Y."/>
            <person name="Kikawada T."/>
            <person name="Gusev O."/>
        </authorList>
    </citation>
    <scope>NUCLEOTIDE SEQUENCE</scope>
    <source>
        <strain evidence="12">NIAS01</strain>
        <tissue evidence="12">Whole body or cell culture</tissue>
    </source>
</reference>
<evidence type="ECO:0000256" key="10">
    <source>
        <dbReference type="SAM" id="MobiDB-lite"/>
    </source>
</evidence>
<dbReference type="Pfam" id="PF26014">
    <property type="entry name" value="SH3_AEBP2_C"/>
    <property type="match status" value="1"/>
</dbReference>
<dbReference type="PANTHER" id="PTHR46541:SF1">
    <property type="entry name" value="ZINC FINGER PROTEIN AEBP2"/>
    <property type="match status" value="1"/>
</dbReference>
<evidence type="ECO:0000256" key="4">
    <source>
        <dbReference type="ARBA" id="ARBA00022737"/>
    </source>
</evidence>
<keyword evidence="5" id="KW-0863">Zinc-finger</keyword>
<keyword evidence="8" id="KW-0804">Transcription</keyword>
<evidence type="ECO:0000256" key="8">
    <source>
        <dbReference type="ARBA" id="ARBA00023163"/>
    </source>
</evidence>
<evidence type="ECO:0000256" key="7">
    <source>
        <dbReference type="ARBA" id="ARBA00023015"/>
    </source>
</evidence>
<keyword evidence="13" id="KW-1185">Reference proteome</keyword>
<keyword evidence="9" id="KW-0539">Nucleus</keyword>
<sequence>MFLLQLEKHVNGHFNNSDQQSSSKRSSDPPVPKNRVKKDQKKTTKVRRQPWSARRFDFFDIGMMDMLQYRLEKTEKIMRGRDVEVTFKGRIIGKRRAINGEDEFQVTWSPPKIIEDEWIKRPADSHKPTFQLVKNVSIKRMTPTQRIALQELVNSITKSSASSTKSKMDSKKSRKYYSSTCSSRASIASTST</sequence>
<dbReference type="AlphaFoldDB" id="A0A9J6CBA0"/>
<dbReference type="PANTHER" id="PTHR46541">
    <property type="entry name" value="ZINC FINGER PROTEIN AEBP2"/>
    <property type="match status" value="1"/>
</dbReference>
<comment type="subcellular location">
    <subcellularLocation>
        <location evidence="1">Nucleus</location>
    </subcellularLocation>
</comment>
<dbReference type="EMBL" id="JADBJN010000002">
    <property type="protein sequence ID" value="KAG5679279.1"/>
    <property type="molecule type" value="Genomic_DNA"/>
</dbReference>
<evidence type="ECO:0000259" key="11">
    <source>
        <dbReference type="Pfam" id="PF26014"/>
    </source>
</evidence>
<accession>A0A9J6CBA0</accession>
<gene>
    <name evidence="12" type="ORF">PVAND_008858</name>
</gene>
<keyword evidence="2" id="KW-0678">Repressor</keyword>
<feature type="compositionally biased region" description="Low complexity" evidence="10">
    <location>
        <begin position="176"/>
        <end position="192"/>
    </location>
</feature>
<evidence type="ECO:0000256" key="6">
    <source>
        <dbReference type="ARBA" id="ARBA00022833"/>
    </source>
</evidence>
<feature type="compositionally biased region" description="Basic residues" evidence="10">
    <location>
        <begin position="34"/>
        <end position="48"/>
    </location>
</feature>
<keyword evidence="7" id="KW-0805">Transcription regulation</keyword>
<keyword evidence="3" id="KW-0479">Metal-binding</keyword>
<evidence type="ECO:0000313" key="13">
    <source>
        <dbReference type="Proteomes" id="UP001107558"/>
    </source>
</evidence>
<dbReference type="GO" id="GO:0006357">
    <property type="term" value="P:regulation of transcription by RNA polymerase II"/>
    <property type="evidence" value="ECO:0007669"/>
    <property type="project" value="TreeGrafter"/>
</dbReference>
<evidence type="ECO:0000256" key="9">
    <source>
        <dbReference type="ARBA" id="ARBA00023242"/>
    </source>
</evidence>
<evidence type="ECO:0000256" key="1">
    <source>
        <dbReference type="ARBA" id="ARBA00004123"/>
    </source>
</evidence>
<evidence type="ECO:0000256" key="5">
    <source>
        <dbReference type="ARBA" id="ARBA00022771"/>
    </source>
</evidence>
<feature type="region of interest" description="Disordered" evidence="10">
    <location>
        <begin position="13"/>
        <end position="48"/>
    </location>
</feature>
<name>A0A9J6CBA0_POLVA</name>
<organism evidence="12 13">
    <name type="scientific">Polypedilum vanderplanki</name>
    <name type="common">Sleeping chironomid midge</name>
    <dbReference type="NCBI Taxonomy" id="319348"/>
    <lineage>
        <taxon>Eukaryota</taxon>
        <taxon>Metazoa</taxon>
        <taxon>Ecdysozoa</taxon>
        <taxon>Arthropoda</taxon>
        <taxon>Hexapoda</taxon>
        <taxon>Insecta</taxon>
        <taxon>Pterygota</taxon>
        <taxon>Neoptera</taxon>
        <taxon>Endopterygota</taxon>
        <taxon>Diptera</taxon>
        <taxon>Nematocera</taxon>
        <taxon>Chironomoidea</taxon>
        <taxon>Chironomidae</taxon>
        <taxon>Chironominae</taxon>
        <taxon>Polypedilum</taxon>
        <taxon>Polypedilum</taxon>
    </lineage>
</organism>
<dbReference type="GO" id="GO:0008270">
    <property type="term" value="F:zinc ion binding"/>
    <property type="evidence" value="ECO:0007669"/>
    <property type="project" value="UniProtKB-KW"/>
</dbReference>
<keyword evidence="4" id="KW-0677">Repeat</keyword>
<evidence type="ECO:0000256" key="2">
    <source>
        <dbReference type="ARBA" id="ARBA00022491"/>
    </source>
</evidence>
<feature type="region of interest" description="Disordered" evidence="10">
    <location>
        <begin position="158"/>
        <end position="192"/>
    </location>
</feature>
<dbReference type="InterPro" id="IPR059034">
    <property type="entry name" value="SH3_AEBP2_C"/>
</dbReference>
<dbReference type="GO" id="GO:0035098">
    <property type="term" value="C:ESC/E(Z) complex"/>
    <property type="evidence" value="ECO:0007669"/>
    <property type="project" value="TreeGrafter"/>
</dbReference>
<evidence type="ECO:0000313" key="12">
    <source>
        <dbReference type="EMBL" id="KAG5679279.1"/>
    </source>
</evidence>
<feature type="domain" description="AEBP2-like C-terminal SH3" evidence="11">
    <location>
        <begin position="36"/>
        <end position="156"/>
    </location>
</feature>
<dbReference type="OrthoDB" id="9984614at2759"/>
<protein>
    <recommendedName>
        <fullName evidence="11">AEBP2-like C-terminal SH3 domain-containing protein</fullName>
    </recommendedName>
</protein>
<keyword evidence="6" id="KW-0862">Zinc</keyword>
<dbReference type="InterPro" id="IPR052130">
    <property type="entry name" value="AEBP2/jing_C2H2-ZnF"/>
</dbReference>